<name>A0ACB7SMP7_HYAAI</name>
<evidence type="ECO:0000313" key="1">
    <source>
        <dbReference type="EMBL" id="KAH6935241.1"/>
    </source>
</evidence>
<proteinExistence type="predicted"/>
<reference evidence="1" key="1">
    <citation type="submission" date="2020-05" db="EMBL/GenBank/DDBJ databases">
        <title>Large-scale comparative analyses of tick genomes elucidate their genetic diversity and vector capacities.</title>
        <authorList>
            <person name="Jia N."/>
            <person name="Wang J."/>
            <person name="Shi W."/>
            <person name="Du L."/>
            <person name="Sun Y."/>
            <person name="Zhan W."/>
            <person name="Jiang J."/>
            <person name="Wang Q."/>
            <person name="Zhang B."/>
            <person name="Ji P."/>
            <person name="Sakyi L.B."/>
            <person name="Cui X."/>
            <person name="Yuan T."/>
            <person name="Jiang B."/>
            <person name="Yang W."/>
            <person name="Lam T.T.-Y."/>
            <person name="Chang Q."/>
            <person name="Ding S."/>
            <person name="Wang X."/>
            <person name="Zhu J."/>
            <person name="Ruan X."/>
            <person name="Zhao L."/>
            <person name="Wei J."/>
            <person name="Que T."/>
            <person name="Du C."/>
            <person name="Cheng J."/>
            <person name="Dai P."/>
            <person name="Han X."/>
            <person name="Huang E."/>
            <person name="Gao Y."/>
            <person name="Liu J."/>
            <person name="Shao H."/>
            <person name="Ye R."/>
            <person name="Li L."/>
            <person name="Wei W."/>
            <person name="Wang X."/>
            <person name="Wang C."/>
            <person name="Yang T."/>
            <person name="Huo Q."/>
            <person name="Li W."/>
            <person name="Guo W."/>
            <person name="Chen H."/>
            <person name="Zhou L."/>
            <person name="Ni X."/>
            <person name="Tian J."/>
            <person name="Zhou Y."/>
            <person name="Sheng Y."/>
            <person name="Liu T."/>
            <person name="Pan Y."/>
            <person name="Xia L."/>
            <person name="Li J."/>
            <person name="Zhao F."/>
            <person name="Cao W."/>
        </authorList>
    </citation>
    <scope>NUCLEOTIDE SEQUENCE</scope>
    <source>
        <strain evidence="1">Hyas-2018</strain>
    </source>
</reference>
<dbReference type="Proteomes" id="UP000821845">
    <property type="component" value="Chromosome 3"/>
</dbReference>
<protein>
    <submittedName>
        <fullName evidence="1">Uncharacterized protein</fullName>
    </submittedName>
</protein>
<keyword evidence="2" id="KW-1185">Reference proteome</keyword>
<comment type="caution">
    <text evidence="1">The sequence shown here is derived from an EMBL/GenBank/DDBJ whole genome shotgun (WGS) entry which is preliminary data.</text>
</comment>
<sequence>MYSHCKHKVEEHKIEKHSPLLRKALQRERLQAMRQNPTYREMERLRQRSMMQLKRQDPSFRALERERQRARMQLRRQDPSFRAMERERQRRRMRLKRRDPAFREREREQQKTRLLVKRSGDKLPVALDASSSSSSTPVSTPAISTQAPSSQLSLPAPPHQQTSGHALQSHTTAHHPSSSHPQSQQSTPQQHGKGTSTLSNCLVPHDIQKRDATALYGHLQRIVGYHNLLQARPPHSEEPGSSFKSPYFGGEPSSSLMGRRMVGAPQGHHGSGGGSSSSSKGSHPSVGGGRQKGFLDGGPCHPLGEMFAASYPTMRDQGLAAAAGAQPCGSLDGPPLLHAATSAEGGGGRGSSSHPAAILGSGDMLPSVPDCPECLEAQRQRSQCGLCQGEDQQAVTGGRPSGRRQRSSRQSTERFRCTVCAKEFGMKHHLKEHYKSHGDRNLCCPHCDYRTCYGYALRRHVIIRHDRPAARQAQMSFPKFDGWCERCRADGLEYAVMLYPIGPSHVARMCSNVECSDIANDDVQMDVLKTDIPRLQKYFPDPVTVLDESIFSDEECDCGCKEMLNSPPSSNSTAALDPKDLTARHNASVTISSTANVTAERLQSTAVDIHEKAPSTSNINPSLELCSEEHRATMCQDTGISARSESTQVTAEPFGEPTVSIADSAPTASLCTEPSVCVNSVKHVYRTSKTCDSTCDDVGQVLVGQVREPTYNICNSSLLCADSVWMDTEEPSINICDDAPLRADSNVCMDTEELTGNNCDDTSVTQELPLQSSGLNVLRYVMLKGNAGGEAGHLSLTSLVSPQPPIGSFDEMKTPLPSETFNTTAKLATQACDGSGNLQQCVSVALLQPSTSTLSSKPCGAEAREGITVVSEVIKSGSKSEKMSDTKIQGQAVVFSVSGIQKGVQNIVIKLPSNIVYEGNTETAAVNLKGTRRRTRNTRMKRQVPPACADGAGASKLRKTKATEDKEKSSEDKKSLPLEQKTSRTGSAVLDKLALINNALAVPVAKGGTACASGGTPKDSKRNLRSRQRGTASANKAKQPPKSQQTLTQRGVKQALSRKRKGDIQTEQVVPDILQPVLSPTSSEFGSVSSKPSQINSSGTSSDAASSNSTCKTGSSVWKSISSCKSAEEYVQLIKNCLFPMEESGSGFPGYHPVLATRPPYNGDKKPSVIAPKRRRRNATALLRQTTEAASADVNLELDRYVSELSGTTDTSQFNSVLSELFDCIV</sequence>
<organism evidence="1 2">
    <name type="scientific">Hyalomma asiaticum</name>
    <name type="common">Tick</name>
    <dbReference type="NCBI Taxonomy" id="266040"/>
    <lineage>
        <taxon>Eukaryota</taxon>
        <taxon>Metazoa</taxon>
        <taxon>Ecdysozoa</taxon>
        <taxon>Arthropoda</taxon>
        <taxon>Chelicerata</taxon>
        <taxon>Arachnida</taxon>
        <taxon>Acari</taxon>
        <taxon>Parasitiformes</taxon>
        <taxon>Ixodida</taxon>
        <taxon>Ixodoidea</taxon>
        <taxon>Ixodidae</taxon>
        <taxon>Hyalomminae</taxon>
        <taxon>Hyalomma</taxon>
    </lineage>
</organism>
<dbReference type="EMBL" id="CM023483">
    <property type="protein sequence ID" value="KAH6935241.1"/>
    <property type="molecule type" value="Genomic_DNA"/>
</dbReference>
<accession>A0ACB7SMP7</accession>
<evidence type="ECO:0000313" key="2">
    <source>
        <dbReference type="Proteomes" id="UP000821845"/>
    </source>
</evidence>
<gene>
    <name evidence="1" type="ORF">HPB50_004810</name>
</gene>